<sequence>MPRKKKNIETPKSGRPSFHESLKGFDIKVNSFGEMESTFEIDRINAFLNKEVHDKKLEAPDPLTEKIKATVKKKNKEEEE</sequence>
<organism evidence="2 3">
    <name type="scientific">Candidatus Opimibacter skivensis</name>
    <dbReference type="NCBI Taxonomy" id="2982028"/>
    <lineage>
        <taxon>Bacteria</taxon>
        <taxon>Pseudomonadati</taxon>
        <taxon>Bacteroidota</taxon>
        <taxon>Saprospiria</taxon>
        <taxon>Saprospirales</taxon>
        <taxon>Saprospiraceae</taxon>
        <taxon>Candidatus Opimibacter</taxon>
    </lineage>
</organism>
<dbReference type="EMBL" id="JADKGY010000006">
    <property type="protein sequence ID" value="MBK9982597.1"/>
    <property type="molecule type" value="Genomic_DNA"/>
</dbReference>
<evidence type="ECO:0000313" key="2">
    <source>
        <dbReference type="EMBL" id="MBK9982597.1"/>
    </source>
</evidence>
<feature type="region of interest" description="Disordered" evidence="1">
    <location>
        <begin position="1"/>
        <end position="20"/>
    </location>
</feature>
<accession>A0A9D7SVD5</accession>
<gene>
    <name evidence="2" type="ORF">IPP15_09245</name>
</gene>
<protein>
    <submittedName>
        <fullName evidence="2">Uncharacterized protein</fullName>
    </submittedName>
</protein>
<reference evidence="2 3" key="1">
    <citation type="submission" date="2020-10" db="EMBL/GenBank/DDBJ databases">
        <title>Connecting structure to function with the recovery of over 1000 high-quality activated sludge metagenome-assembled genomes encoding full-length rRNA genes using long-read sequencing.</title>
        <authorList>
            <person name="Singleton C.M."/>
            <person name="Petriglieri F."/>
            <person name="Kristensen J.M."/>
            <person name="Kirkegaard R.H."/>
            <person name="Michaelsen T.Y."/>
            <person name="Andersen M.H."/>
            <person name="Karst S.M."/>
            <person name="Dueholm M.S."/>
            <person name="Nielsen P.H."/>
            <person name="Albertsen M."/>
        </authorList>
    </citation>
    <scope>NUCLEOTIDE SEQUENCE [LARGE SCALE GENOMIC DNA]</scope>
    <source>
        <strain evidence="2">Ribe_18-Q3-R11-54_MAXAC.273</strain>
    </source>
</reference>
<dbReference type="Proteomes" id="UP000808337">
    <property type="component" value="Unassembled WGS sequence"/>
</dbReference>
<proteinExistence type="predicted"/>
<name>A0A9D7SVD5_9BACT</name>
<comment type="caution">
    <text evidence="2">The sequence shown here is derived from an EMBL/GenBank/DDBJ whole genome shotgun (WGS) entry which is preliminary data.</text>
</comment>
<dbReference type="AlphaFoldDB" id="A0A9D7SVD5"/>
<evidence type="ECO:0000313" key="3">
    <source>
        <dbReference type="Proteomes" id="UP000808337"/>
    </source>
</evidence>
<evidence type="ECO:0000256" key="1">
    <source>
        <dbReference type="SAM" id="MobiDB-lite"/>
    </source>
</evidence>